<dbReference type="EnsemblMetazoa" id="tetur01g14100.1">
    <property type="protein sequence ID" value="tetur01g14100.1"/>
    <property type="gene ID" value="tetur01g14100"/>
</dbReference>
<accession>T1JTH0</accession>
<reference evidence="2" key="1">
    <citation type="submission" date="2011-08" db="EMBL/GenBank/DDBJ databases">
        <authorList>
            <person name="Rombauts S."/>
        </authorList>
    </citation>
    <scope>NUCLEOTIDE SEQUENCE</scope>
    <source>
        <strain evidence="2">London</strain>
    </source>
</reference>
<reference evidence="1" key="2">
    <citation type="submission" date="2015-06" db="UniProtKB">
        <authorList>
            <consortium name="EnsemblMetazoa"/>
        </authorList>
    </citation>
    <scope>IDENTIFICATION</scope>
</reference>
<keyword evidence="2" id="KW-1185">Reference proteome</keyword>
<evidence type="ECO:0000313" key="2">
    <source>
        <dbReference type="Proteomes" id="UP000015104"/>
    </source>
</evidence>
<dbReference type="HOGENOM" id="CLU_1789332_0_0_1"/>
<evidence type="ECO:0000313" key="1">
    <source>
        <dbReference type="EnsemblMetazoa" id="tetur01g14100.1"/>
    </source>
</evidence>
<proteinExistence type="predicted"/>
<name>T1JTH0_TETUR</name>
<dbReference type="Proteomes" id="UP000015104">
    <property type="component" value="Unassembled WGS sequence"/>
</dbReference>
<dbReference type="EMBL" id="CAEY01000480">
    <property type="status" value="NOT_ANNOTATED_CDS"/>
    <property type="molecule type" value="Genomic_DNA"/>
</dbReference>
<dbReference type="AlphaFoldDB" id="T1JTH0"/>
<organism evidence="1 2">
    <name type="scientific">Tetranychus urticae</name>
    <name type="common">Two-spotted spider mite</name>
    <dbReference type="NCBI Taxonomy" id="32264"/>
    <lineage>
        <taxon>Eukaryota</taxon>
        <taxon>Metazoa</taxon>
        <taxon>Ecdysozoa</taxon>
        <taxon>Arthropoda</taxon>
        <taxon>Chelicerata</taxon>
        <taxon>Arachnida</taxon>
        <taxon>Acari</taxon>
        <taxon>Acariformes</taxon>
        <taxon>Trombidiformes</taxon>
        <taxon>Prostigmata</taxon>
        <taxon>Eleutherengona</taxon>
        <taxon>Raphignathae</taxon>
        <taxon>Tetranychoidea</taxon>
        <taxon>Tetranychidae</taxon>
        <taxon>Tetranychus</taxon>
    </lineage>
</organism>
<sequence length="143" mass="16218">MSDLVRKTIKQTINTDGIDYTGNIKKYSKIDGKPHALVNYDPVYIPLDYVCTEGVTLEETPRDPKIKTIGELAQEAAERKRNGTDFKYGCPYCDNVISVRADTARRHINGRKGDKKYICKERIAAEPDVSKKATKDIVQVFYD</sequence>
<protein>
    <submittedName>
        <fullName evidence="1">Uncharacterized protein</fullName>
    </submittedName>
</protein>